<evidence type="ECO:0000313" key="4">
    <source>
        <dbReference type="EMBL" id="KAL3421743.1"/>
    </source>
</evidence>
<dbReference type="InterPro" id="IPR047122">
    <property type="entry name" value="Trans-enoyl_RdTase-like"/>
</dbReference>
<evidence type="ECO:0000313" key="5">
    <source>
        <dbReference type="Proteomes" id="UP001629113"/>
    </source>
</evidence>
<dbReference type="PANTHER" id="PTHR45348:SF2">
    <property type="entry name" value="ZINC-TYPE ALCOHOL DEHYDROGENASE-LIKE PROTEIN C2E1P3.01"/>
    <property type="match status" value="1"/>
</dbReference>
<feature type="domain" description="Enoyl reductase (ER)" evidence="3">
    <location>
        <begin position="14"/>
        <end position="362"/>
    </location>
</feature>
<dbReference type="InterPro" id="IPR011032">
    <property type="entry name" value="GroES-like_sf"/>
</dbReference>
<reference evidence="4 5" key="1">
    <citation type="submission" date="2024-06" db="EMBL/GenBank/DDBJ databases">
        <title>Complete genome of Phlyctema vagabunda strain 19-DSS-EL-015.</title>
        <authorList>
            <person name="Fiorenzani C."/>
        </authorList>
    </citation>
    <scope>NUCLEOTIDE SEQUENCE [LARGE SCALE GENOMIC DNA]</scope>
    <source>
        <strain evidence="4 5">19-DSS-EL-015</strain>
    </source>
</reference>
<dbReference type="Pfam" id="PF08240">
    <property type="entry name" value="ADH_N"/>
    <property type="match status" value="1"/>
</dbReference>
<dbReference type="InterPro" id="IPR020843">
    <property type="entry name" value="ER"/>
</dbReference>
<dbReference type="CDD" id="cd08249">
    <property type="entry name" value="enoyl_reductase_like"/>
    <property type="match status" value="1"/>
</dbReference>
<dbReference type="Pfam" id="PF00107">
    <property type="entry name" value="ADH_zinc_N"/>
    <property type="match status" value="1"/>
</dbReference>
<dbReference type="SUPFAM" id="SSF50129">
    <property type="entry name" value="GroES-like"/>
    <property type="match status" value="1"/>
</dbReference>
<dbReference type="PANTHER" id="PTHR45348">
    <property type="entry name" value="HYPOTHETICAL OXIDOREDUCTASE (EUROFUNG)"/>
    <property type="match status" value="1"/>
</dbReference>
<name>A0ABR4PEK1_9HELO</name>
<keyword evidence="5" id="KW-1185">Reference proteome</keyword>
<dbReference type="InterPro" id="IPR036291">
    <property type="entry name" value="NAD(P)-bd_dom_sf"/>
</dbReference>
<sequence>MATSKALVTRVIEGKAKLELQEVPLSSYKISETQVLVRVESVAQNPVDGKFKSEVMVNAMLTHRTVQTLDSNAFGEGAVLGCDFVGQVTQVGETVSSLKIGDRIAGLIWGGETKGLGAYSQYTVAEEKICFKVPEQVSPDDAVTVPLAAATAWLALFSSRCLNISRKDSIASPVLIWGGSSSVGQYAIQLARIFSIPVVTVCSPGHFDRCKSLGASYTFDYKDENVVQDIRAAVPDLQHVFDCIGQGSSSTQSSQAITGNGGALCTVRPGKTATEGVGKTVRISDVFVWTAFLKDYRLPSLEYLASEEDHKLATELFSKIPAWLIDGTLVTNTAKVVPGGLESVSEGFRMHRAGEISGVKLVYNI</sequence>
<dbReference type="Gene3D" id="3.90.180.10">
    <property type="entry name" value="Medium-chain alcohol dehydrogenases, catalytic domain"/>
    <property type="match status" value="1"/>
</dbReference>
<evidence type="ECO:0000259" key="3">
    <source>
        <dbReference type="SMART" id="SM00829"/>
    </source>
</evidence>
<dbReference type="SUPFAM" id="SSF51735">
    <property type="entry name" value="NAD(P)-binding Rossmann-fold domains"/>
    <property type="match status" value="1"/>
</dbReference>
<keyword evidence="2" id="KW-0560">Oxidoreductase</keyword>
<protein>
    <recommendedName>
        <fullName evidence="3">Enoyl reductase (ER) domain-containing protein</fullName>
    </recommendedName>
</protein>
<accession>A0ABR4PEK1</accession>
<evidence type="ECO:0000256" key="1">
    <source>
        <dbReference type="ARBA" id="ARBA00008072"/>
    </source>
</evidence>
<dbReference type="InterPro" id="IPR013149">
    <property type="entry name" value="ADH-like_C"/>
</dbReference>
<evidence type="ECO:0000256" key="2">
    <source>
        <dbReference type="ARBA" id="ARBA00023002"/>
    </source>
</evidence>
<organism evidence="4 5">
    <name type="scientific">Phlyctema vagabunda</name>
    <dbReference type="NCBI Taxonomy" id="108571"/>
    <lineage>
        <taxon>Eukaryota</taxon>
        <taxon>Fungi</taxon>
        <taxon>Dikarya</taxon>
        <taxon>Ascomycota</taxon>
        <taxon>Pezizomycotina</taxon>
        <taxon>Leotiomycetes</taxon>
        <taxon>Helotiales</taxon>
        <taxon>Dermateaceae</taxon>
        <taxon>Phlyctema</taxon>
    </lineage>
</organism>
<gene>
    <name evidence="4" type="ORF">PVAG01_05899</name>
</gene>
<dbReference type="Gene3D" id="3.40.50.720">
    <property type="entry name" value="NAD(P)-binding Rossmann-like Domain"/>
    <property type="match status" value="1"/>
</dbReference>
<comment type="similarity">
    <text evidence="1">Belongs to the zinc-containing alcohol dehydrogenase family.</text>
</comment>
<comment type="caution">
    <text evidence="4">The sequence shown here is derived from an EMBL/GenBank/DDBJ whole genome shotgun (WGS) entry which is preliminary data.</text>
</comment>
<dbReference type="EMBL" id="JBFCZG010000005">
    <property type="protein sequence ID" value="KAL3421743.1"/>
    <property type="molecule type" value="Genomic_DNA"/>
</dbReference>
<proteinExistence type="inferred from homology"/>
<dbReference type="InterPro" id="IPR013154">
    <property type="entry name" value="ADH-like_N"/>
</dbReference>
<dbReference type="Proteomes" id="UP001629113">
    <property type="component" value="Unassembled WGS sequence"/>
</dbReference>
<dbReference type="SMART" id="SM00829">
    <property type="entry name" value="PKS_ER"/>
    <property type="match status" value="1"/>
</dbReference>